<dbReference type="RefSeq" id="WP_240464329.1">
    <property type="nucleotide sequence ID" value="NZ_JAFFHZ010000002.1"/>
</dbReference>
<name>A0ABT4DU65_9BACL</name>
<feature type="domain" description="Prenylated flavin chaperone LpdD-like" evidence="1">
    <location>
        <begin position="35"/>
        <end position="127"/>
    </location>
</feature>
<proteinExistence type="predicted"/>
<comment type="caution">
    <text evidence="2">The sequence shown here is derived from an EMBL/GenBank/DDBJ whole genome shotgun (WGS) entry which is preliminary data.</text>
</comment>
<keyword evidence="3" id="KW-1185">Reference proteome</keyword>
<dbReference type="Pfam" id="PF21758">
    <property type="entry name" value="PAC_bac"/>
    <property type="match status" value="1"/>
</dbReference>
<reference evidence="2 3" key="1">
    <citation type="submission" date="2022-05" db="EMBL/GenBank/DDBJ databases">
        <title>Genome Sequencing of Bee-Associated Microbes.</title>
        <authorList>
            <person name="Dunlap C."/>
        </authorList>
    </citation>
    <scope>NUCLEOTIDE SEQUENCE [LARGE SCALE GENOMIC DNA]</scope>
    <source>
        <strain evidence="2 3">NRRL NRS-1438</strain>
    </source>
</reference>
<sequence length="137" mass="14596">MVMNNDGAGAVIAGKTAERVNGPDRTVPASAYGDDLSIQVLRIGRDWMFSIVGGEPHIGAVSTASKNEGEWKVETASVPGHKEHVLTGPMALQAAQCLKTTVTVVAGIHYDNLTAADIDIVVDKVWKQFLLELNTLL</sequence>
<dbReference type="InterPro" id="IPR048844">
    <property type="entry name" value="LpdD_chaperone-like"/>
</dbReference>
<protein>
    <recommendedName>
        <fullName evidence="1">Prenylated flavin chaperone LpdD-like domain-containing protein</fullName>
    </recommendedName>
</protein>
<evidence type="ECO:0000259" key="1">
    <source>
        <dbReference type="Pfam" id="PF21758"/>
    </source>
</evidence>
<evidence type="ECO:0000313" key="3">
    <source>
        <dbReference type="Proteomes" id="UP001207626"/>
    </source>
</evidence>
<dbReference type="Proteomes" id="UP001207626">
    <property type="component" value="Unassembled WGS sequence"/>
</dbReference>
<dbReference type="EMBL" id="JAMDLW010000019">
    <property type="protein sequence ID" value="MCY9520884.1"/>
    <property type="molecule type" value="Genomic_DNA"/>
</dbReference>
<accession>A0ABT4DU65</accession>
<dbReference type="GeneID" id="77005624"/>
<organism evidence="2 3">
    <name type="scientific">Paenibacillus apiarius</name>
    <dbReference type="NCBI Taxonomy" id="46240"/>
    <lineage>
        <taxon>Bacteria</taxon>
        <taxon>Bacillati</taxon>
        <taxon>Bacillota</taxon>
        <taxon>Bacilli</taxon>
        <taxon>Bacillales</taxon>
        <taxon>Paenibacillaceae</taxon>
        <taxon>Paenibacillus</taxon>
    </lineage>
</organism>
<evidence type="ECO:0000313" key="2">
    <source>
        <dbReference type="EMBL" id="MCY9520884.1"/>
    </source>
</evidence>
<gene>
    <name evidence="2" type="ORF">M5X09_14595</name>
</gene>